<evidence type="ECO:0000256" key="3">
    <source>
        <dbReference type="ARBA" id="ARBA00023110"/>
    </source>
</evidence>
<dbReference type="PROSITE" id="PS50059">
    <property type="entry name" value="FKBP_PPIASE"/>
    <property type="match status" value="1"/>
</dbReference>
<dbReference type="InterPro" id="IPR000774">
    <property type="entry name" value="PPIase_FKBP_N"/>
</dbReference>
<dbReference type="InterPro" id="IPR046357">
    <property type="entry name" value="PPIase_dom_sf"/>
</dbReference>
<dbReference type="InterPro" id="IPR036944">
    <property type="entry name" value="PPIase_FKBP_N_sf"/>
</dbReference>
<dbReference type="InterPro" id="IPR001179">
    <property type="entry name" value="PPIase_FKBP_dom"/>
</dbReference>
<dbReference type="Proteomes" id="UP001595740">
    <property type="component" value="Unassembled WGS sequence"/>
</dbReference>
<dbReference type="Pfam" id="PF01346">
    <property type="entry name" value="FKBP_N"/>
    <property type="match status" value="1"/>
</dbReference>
<evidence type="ECO:0000256" key="6">
    <source>
        <dbReference type="RuleBase" id="RU003915"/>
    </source>
</evidence>
<dbReference type="Gene3D" id="1.10.287.460">
    <property type="entry name" value="Peptidyl-prolyl cis-trans isomerase, FKBP-type, N-terminal domain"/>
    <property type="match status" value="1"/>
</dbReference>
<dbReference type="GO" id="GO:0003755">
    <property type="term" value="F:peptidyl-prolyl cis-trans isomerase activity"/>
    <property type="evidence" value="ECO:0007669"/>
    <property type="project" value="UniProtKB-EC"/>
</dbReference>
<accession>A0ABV7RJ12</accession>
<reference evidence="10" key="1">
    <citation type="journal article" date="2019" name="Int. J. Syst. Evol. Microbiol.">
        <title>The Global Catalogue of Microorganisms (GCM) 10K type strain sequencing project: providing services to taxonomists for standard genome sequencing and annotation.</title>
        <authorList>
            <consortium name="The Broad Institute Genomics Platform"/>
            <consortium name="The Broad Institute Genome Sequencing Center for Infectious Disease"/>
            <person name="Wu L."/>
            <person name="Ma J."/>
        </authorList>
    </citation>
    <scope>NUCLEOTIDE SEQUENCE [LARGE SCALE GENOMIC DNA]</scope>
    <source>
        <strain evidence="10">KCTC 42875</strain>
    </source>
</reference>
<keyword evidence="4 5" id="KW-0413">Isomerase</keyword>
<evidence type="ECO:0000256" key="2">
    <source>
        <dbReference type="ARBA" id="ARBA00006577"/>
    </source>
</evidence>
<feature type="signal peptide" evidence="7">
    <location>
        <begin position="1"/>
        <end position="23"/>
    </location>
</feature>
<comment type="similarity">
    <text evidence="2 6">Belongs to the FKBP-type PPIase family.</text>
</comment>
<organism evidence="9 10">
    <name type="scientific">Lysobacter cavernae</name>
    <dbReference type="NCBI Taxonomy" id="1685901"/>
    <lineage>
        <taxon>Bacteria</taxon>
        <taxon>Pseudomonadati</taxon>
        <taxon>Pseudomonadota</taxon>
        <taxon>Gammaproteobacteria</taxon>
        <taxon>Lysobacterales</taxon>
        <taxon>Lysobacteraceae</taxon>
        <taxon>Lysobacter</taxon>
    </lineage>
</organism>
<keyword evidence="10" id="KW-1185">Reference proteome</keyword>
<sequence>MSMKPRLRHTALALTVASLAVLAAACNKPADKADATTAETAKDAAKTDGAKAIPGLATEKEQVSYMIGMDMARSLEQVKDEIDLDTLHKALKSSLAGEKPLLDEKQAGEIREAFAQKVQAQQIAKMMADAKKNLEEGQKFLAENGKKPGVVTTASGLQYQVLTEGKGAKPKVTDAVSAHYKGALLDGKTFDSSYDRGQPATFVLNQLVPGWQEGIALMPAGSKYRFWIPANLAYGEKGAGPIGPNSTLVFEVELLDIVKPGAK</sequence>
<evidence type="ECO:0000313" key="9">
    <source>
        <dbReference type="EMBL" id="MFC3549621.1"/>
    </source>
</evidence>
<evidence type="ECO:0000256" key="1">
    <source>
        <dbReference type="ARBA" id="ARBA00000971"/>
    </source>
</evidence>
<dbReference type="RefSeq" id="WP_386756875.1">
    <property type="nucleotide sequence ID" value="NZ_JBHRXK010000001.1"/>
</dbReference>
<protein>
    <recommendedName>
        <fullName evidence="6">Peptidyl-prolyl cis-trans isomerase</fullName>
        <ecNumber evidence="6">5.2.1.8</ecNumber>
    </recommendedName>
</protein>
<dbReference type="SUPFAM" id="SSF54534">
    <property type="entry name" value="FKBP-like"/>
    <property type="match status" value="1"/>
</dbReference>
<name>A0ABV7RJ12_9GAMM</name>
<evidence type="ECO:0000256" key="4">
    <source>
        <dbReference type="ARBA" id="ARBA00023235"/>
    </source>
</evidence>
<keyword evidence="7" id="KW-0732">Signal</keyword>
<evidence type="ECO:0000256" key="7">
    <source>
        <dbReference type="SAM" id="SignalP"/>
    </source>
</evidence>
<keyword evidence="3 5" id="KW-0697">Rotamase</keyword>
<dbReference type="PROSITE" id="PS51257">
    <property type="entry name" value="PROKAR_LIPOPROTEIN"/>
    <property type="match status" value="1"/>
</dbReference>
<evidence type="ECO:0000256" key="5">
    <source>
        <dbReference type="PROSITE-ProRule" id="PRU00277"/>
    </source>
</evidence>
<comment type="catalytic activity">
    <reaction evidence="1 5 6">
        <text>[protein]-peptidylproline (omega=180) = [protein]-peptidylproline (omega=0)</text>
        <dbReference type="Rhea" id="RHEA:16237"/>
        <dbReference type="Rhea" id="RHEA-COMP:10747"/>
        <dbReference type="Rhea" id="RHEA-COMP:10748"/>
        <dbReference type="ChEBI" id="CHEBI:83833"/>
        <dbReference type="ChEBI" id="CHEBI:83834"/>
        <dbReference type="EC" id="5.2.1.8"/>
    </reaction>
</comment>
<feature type="chain" id="PRO_5045180208" description="Peptidyl-prolyl cis-trans isomerase" evidence="7">
    <location>
        <begin position="24"/>
        <end position="263"/>
    </location>
</feature>
<dbReference type="Pfam" id="PF00254">
    <property type="entry name" value="FKBP_C"/>
    <property type="match status" value="1"/>
</dbReference>
<dbReference type="Gene3D" id="3.10.50.40">
    <property type="match status" value="1"/>
</dbReference>
<dbReference type="PANTHER" id="PTHR43811">
    <property type="entry name" value="FKBP-TYPE PEPTIDYL-PROLYL CIS-TRANS ISOMERASE FKPA"/>
    <property type="match status" value="1"/>
</dbReference>
<gene>
    <name evidence="9" type="ORF">ACFOLC_01170</name>
</gene>
<evidence type="ECO:0000259" key="8">
    <source>
        <dbReference type="PROSITE" id="PS50059"/>
    </source>
</evidence>
<evidence type="ECO:0000313" key="10">
    <source>
        <dbReference type="Proteomes" id="UP001595740"/>
    </source>
</evidence>
<comment type="caution">
    <text evidence="9">The sequence shown here is derived from an EMBL/GenBank/DDBJ whole genome shotgun (WGS) entry which is preliminary data.</text>
</comment>
<proteinExistence type="inferred from homology"/>
<dbReference type="EC" id="5.2.1.8" evidence="6"/>
<dbReference type="PANTHER" id="PTHR43811:SF19">
    <property type="entry name" value="39 KDA FK506-BINDING NUCLEAR PROTEIN"/>
    <property type="match status" value="1"/>
</dbReference>
<dbReference type="EMBL" id="JBHRXK010000001">
    <property type="protein sequence ID" value="MFC3549621.1"/>
    <property type="molecule type" value="Genomic_DNA"/>
</dbReference>
<feature type="domain" description="PPIase FKBP-type" evidence="8">
    <location>
        <begin position="173"/>
        <end position="258"/>
    </location>
</feature>